<keyword evidence="1" id="KW-1133">Transmembrane helix</keyword>
<organism evidence="2 3">
    <name type="scientific">Acanthosepion pharaonis</name>
    <name type="common">Pharaoh cuttlefish</name>
    <name type="synonym">Sepia pharaonis</name>
    <dbReference type="NCBI Taxonomy" id="158019"/>
    <lineage>
        <taxon>Eukaryota</taxon>
        <taxon>Metazoa</taxon>
        <taxon>Spiralia</taxon>
        <taxon>Lophotrochozoa</taxon>
        <taxon>Mollusca</taxon>
        <taxon>Cephalopoda</taxon>
        <taxon>Coleoidea</taxon>
        <taxon>Decapodiformes</taxon>
        <taxon>Sepiida</taxon>
        <taxon>Sepiina</taxon>
        <taxon>Sepiidae</taxon>
        <taxon>Acanthosepion</taxon>
    </lineage>
</organism>
<evidence type="ECO:0000256" key="1">
    <source>
        <dbReference type="SAM" id="Phobius"/>
    </source>
</evidence>
<evidence type="ECO:0000313" key="3">
    <source>
        <dbReference type="Proteomes" id="UP000597762"/>
    </source>
</evidence>
<protein>
    <submittedName>
        <fullName evidence="2">Uncharacterized protein</fullName>
    </submittedName>
</protein>
<dbReference type="EMBL" id="CAHIKZ030000302">
    <property type="protein sequence ID" value="CAE1167457.1"/>
    <property type="molecule type" value="Genomic_DNA"/>
</dbReference>
<sequence length="262" mass="31835">MYFSLLFPVFNSFFYHFFSFPFYLQSLSQLHFFSFSILFFLKKRFLCFFFCNFFFSFYNLFSFHVFAKFHLFFLFQSFLFHSKFFIFIFIIFFNFFSFLFPVFIFLFVNLFSFFPYFLFFFSNLFNYFIRLYSVSSSNSHFHLSLIFFSLPFSPLLFPRSHHHISAPPTLTFLQTNDIFYNQFSCRNNQSAFEISSLRSTNTSSNSVSPLPTSSHFFFFFCFLLSSSFHSKCRSFSSFFYHPVTNFETLLMPARRHLYAARQ</sequence>
<keyword evidence="1" id="KW-0472">Membrane</keyword>
<dbReference type="Proteomes" id="UP000597762">
    <property type="component" value="Unassembled WGS sequence"/>
</dbReference>
<gene>
    <name evidence="2" type="ORF">SPHA_9495</name>
</gene>
<feature type="transmembrane region" description="Helical" evidence="1">
    <location>
        <begin position="45"/>
        <end position="64"/>
    </location>
</feature>
<keyword evidence="1" id="KW-0812">Transmembrane</keyword>
<comment type="caution">
    <text evidence="2">The sequence shown here is derived from an EMBL/GenBank/DDBJ whole genome shotgun (WGS) entry which is preliminary data.</text>
</comment>
<proteinExistence type="predicted"/>
<accession>A0A812B2K0</accession>
<reference evidence="2" key="1">
    <citation type="submission" date="2021-01" db="EMBL/GenBank/DDBJ databases">
        <authorList>
            <person name="Li R."/>
            <person name="Bekaert M."/>
        </authorList>
    </citation>
    <scope>NUCLEOTIDE SEQUENCE</scope>
    <source>
        <strain evidence="2">Farmed</strain>
    </source>
</reference>
<feature type="transmembrane region" description="Helical" evidence="1">
    <location>
        <begin position="6"/>
        <end position="24"/>
    </location>
</feature>
<dbReference type="AlphaFoldDB" id="A0A812B2K0"/>
<keyword evidence="3" id="KW-1185">Reference proteome</keyword>
<name>A0A812B2K0_ACAPH</name>
<evidence type="ECO:0000313" key="2">
    <source>
        <dbReference type="EMBL" id="CAE1167457.1"/>
    </source>
</evidence>